<dbReference type="InterPro" id="IPR009671">
    <property type="entry name" value="RraB_dom"/>
</dbReference>
<feature type="domain" description="DUF695" evidence="1">
    <location>
        <begin position="14"/>
        <end position="141"/>
    </location>
</feature>
<dbReference type="EMBL" id="QFQP01000024">
    <property type="protein sequence ID" value="PZR08639.1"/>
    <property type="molecule type" value="Genomic_DNA"/>
</dbReference>
<evidence type="ECO:0000259" key="1">
    <source>
        <dbReference type="Pfam" id="PF05117"/>
    </source>
</evidence>
<dbReference type="Gene3D" id="3.30.70.970">
    <property type="entry name" value="RraB-like"/>
    <property type="match status" value="1"/>
</dbReference>
<evidence type="ECO:0000313" key="4">
    <source>
        <dbReference type="Proteomes" id="UP000249061"/>
    </source>
</evidence>
<dbReference type="InterPro" id="IPR016097">
    <property type="entry name" value="DUF695"/>
</dbReference>
<protein>
    <recommendedName>
        <fullName evidence="5">DUF695 domain-containing protein</fullName>
    </recommendedName>
</protein>
<organism evidence="3 4">
    <name type="scientific">Archangium gephyra</name>
    <dbReference type="NCBI Taxonomy" id="48"/>
    <lineage>
        <taxon>Bacteria</taxon>
        <taxon>Pseudomonadati</taxon>
        <taxon>Myxococcota</taxon>
        <taxon>Myxococcia</taxon>
        <taxon>Myxococcales</taxon>
        <taxon>Cystobacterineae</taxon>
        <taxon>Archangiaceae</taxon>
        <taxon>Archangium</taxon>
    </lineage>
</organism>
<feature type="domain" description="Regulator of ribonuclease activity B" evidence="2">
    <location>
        <begin position="152"/>
        <end position="251"/>
    </location>
</feature>
<comment type="caution">
    <text evidence="3">The sequence shown here is derived from an EMBL/GenBank/DDBJ whole genome shotgun (WGS) entry which is preliminary data.</text>
</comment>
<dbReference type="Proteomes" id="UP000249061">
    <property type="component" value="Unassembled WGS sequence"/>
</dbReference>
<reference evidence="3 4" key="1">
    <citation type="submission" date="2017-08" db="EMBL/GenBank/DDBJ databases">
        <title>Infants hospitalized years apart are colonized by the same room-sourced microbial strains.</title>
        <authorList>
            <person name="Brooks B."/>
            <person name="Olm M.R."/>
            <person name="Firek B.A."/>
            <person name="Baker R."/>
            <person name="Thomas B.C."/>
            <person name="Morowitz M.J."/>
            <person name="Banfield J.F."/>
        </authorList>
    </citation>
    <scope>NUCLEOTIDE SEQUENCE [LARGE SCALE GENOMIC DNA]</scope>
    <source>
        <strain evidence="3">S2_003_000_R2_14</strain>
    </source>
</reference>
<dbReference type="InterPro" id="IPR036701">
    <property type="entry name" value="RraB-like_sf"/>
</dbReference>
<evidence type="ECO:0000313" key="3">
    <source>
        <dbReference type="EMBL" id="PZR08639.1"/>
    </source>
</evidence>
<evidence type="ECO:0000259" key="2">
    <source>
        <dbReference type="Pfam" id="PF06877"/>
    </source>
</evidence>
<dbReference type="AlphaFoldDB" id="A0A2W5SYU5"/>
<dbReference type="SUPFAM" id="SSF89946">
    <property type="entry name" value="Hypothetical protein VC0424"/>
    <property type="match status" value="1"/>
</dbReference>
<sequence>MMQCAPMPKQWTENFEFYEARATKGRALVSLDLGAAEHAPLESHPIRVQFRVKMLQPREDGLRSAEEAETLFALEDKLVAAAQSKLDALYVARAVAYGYSEFYFYVPASQLESAAGVLWDSKPYAFEWHVEADPDWERYEQLFPDKFSYQHMMNRRVLQQLEAAGDDLSRAREVDHVAFFPGEAQVKAAAEALTKAEFRVDAPTKPEGDEDMWSLQFHRDDSLANGEADELVDEVLELLEPHEGDYDGWGCAVQKKELMN</sequence>
<gene>
    <name evidence="3" type="ORF">DI536_24355</name>
</gene>
<proteinExistence type="predicted"/>
<name>A0A2W5SYU5_9BACT</name>
<evidence type="ECO:0008006" key="5">
    <source>
        <dbReference type="Google" id="ProtNLM"/>
    </source>
</evidence>
<accession>A0A2W5SYU5</accession>
<dbReference type="Pfam" id="PF05117">
    <property type="entry name" value="DUF695"/>
    <property type="match status" value="1"/>
</dbReference>
<dbReference type="Pfam" id="PF06877">
    <property type="entry name" value="RraB"/>
    <property type="match status" value="1"/>
</dbReference>